<name>A0A8J6CJA8_9ROSI</name>
<dbReference type="SUPFAM" id="SSF51445">
    <property type="entry name" value="(Trans)glycosidases"/>
    <property type="match status" value="1"/>
</dbReference>
<accession>A0A8J6CJA8</accession>
<evidence type="ECO:0000256" key="3">
    <source>
        <dbReference type="ARBA" id="ARBA00012756"/>
    </source>
</evidence>
<protein>
    <recommendedName>
        <fullName evidence="3">beta-galactosidase</fullName>
        <ecNumber evidence="3">3.2.1.23</ecNumber>
    </recommendedName>
</protein>
<evidence type="ECO:0000313" key="6">
    <source>
        <dbReference type="EMBL" id="KAG8474504.1"/>
    </source>
</evidence>
<dbReference type="EC" id="3.2.1.23" evidence="3"/>
<dbReference type="AlphaFoldDB" id="A0A8J6CJA8"/>
<dbReference type="EMBL" id="JAHUZN010000012">
    <property type="protein sequence ID" value="KAG8474504.1"/>
    <property type="molecule type" value="Genomic_DNA"/>
</dbReference>
<evidence type="ECO:0000313" key="7">
    <source>
        <dbReference type="Proteomes" id="UP000701853"/>
    </source>
</evidence>
<dbReference type="InterPro" id="IPR001944">
    <property type="entry name" value="Glycoside_Hdrlase_35"/>
</dbReference>
<dbReference type="Gene3D" id="3.20.20.80">
    <property type="entry name" value="Glycosidases"/>
    <property type="match status" value="1"/>
</dbReference>
<reference evidence="6 7" key="1">
    <citation type="journal article" date="2021" name="bioRxiv">
        <title>The Gossypium anomalum genome as a resource for cotton improvement and evolutionary analysis of hybrid incompatibility.</title>
        <authorList>
            <person name="Grover C.E."/>
            <person name="Yuan D."/>
            <person name="Arick M.A."/>
            <person name="Miller E.R."/>
            <person name="Hu G."/>
            <person name="Peterson D.G."/>
            <person name="Wendel J.F."/>
            <person name="Udall J.A."/>
        </authorList>
    </citation>
    <scope>NUCLEOTIDE SEQUENCE [LARGE SCALE GENOMIC DNA]</scope>
    <source>
        <strain evidence="6">JFW-Udall</strain>
        <tissue evidence="6">Leaf</tissue>
    </source>
</reference>
<dbReference type="GO" id="GO:0004565">
    <property type="term" value="F:beta-galactosidase activity"/>
    <property type="evidence" value="ECO:0007669"/>
    <property type="project" value="UniProtKB-EC"/>
</dbReference>
<dbReference type="OrthoDB" id="1657402at2759"/>
<feature type="compositionally biased region" description="Acidic residues" evidence="4">
    <location>
        <begin position="1"/>
        <end position="31"/>
    </location>
</feature>
<organism evidence="6 7">
    <name type="scientific">Gossypium anomalum</name>
    <dbReference type="NCBI Taxonomy" id="47600"/>
    <lineage>
        <taxon>Eukaryota</taxon>
        <taxon>Viridiplantae</taxon>
        <taxon>Streptophyta</taxon>
        <taxon>Embryophyta</taxon>
        <taxon>Tracheophyta</taxon>
        <taxon>Spermatophyta</taxon>
        <taxon>Magnoliopsida</taxon>
        <taxon>eudicotyledons</taxon>
        <taxon>Gunneridae</taxon>
        <taxon>Pentapetalae</taxon>
        <taxon>rosids</taxon>
        <taxon>malvids</taxon>
        <taxon>Malvales</taxon>
        <taxon>Malvaceae</taxon>
        <taxon>Malvoideae</taxon>
        <taxon>Gossypium</taxon>
    </lineage>
</organism>
<feature type="domain" description="Glycoside hydrolase 35 catalytic" evidence="5">
    <location>
        <begin position="71"/>
        <end position="198"/>
    </location>
</feature>
<proteinExistence type="inferred from homology"/>
<evidence type="ECO:0000256" key="1">
    <source>
        <dbReference type="ARBA" id="ARBA00001412"/>
    </source>
</evidence>
<keyword evidence="7" id="KW-1185">Reference proteome</keyword>
<dbReference type="InterPro" id="IPR031330">
    <property type="entry name" value="Gly_Hdrlase_35_cat"/>
</dbReference>
<evidence type="ECO:0000256" key="2">
    <source>
        <dbReference type="ARBA" id="ARBA00009809"/>
    </source>
</evidence>
<dbReference type="Pfam" id="PF01301">
    <property type="entry name" value="Glyco_hydro_35"/>
    <property type="match status" value="1"/>
</dbReference>
<evidence type="ECO:0000256" key="4">
    <source>
        <dbReference type="SAM" id="MobiDB-lite"/>
    </source>
</evidence>
<dbReference type="Proteomes" id="UP000701853">
    <property type="component" value="Chromosome 12"/>
</dbReference>
<feature type="region of interest" description="Disordered" evidence="4">
    <location>
        <begin position="1"/>
        <end position="67"/>
    </location>
</feature>
<dbReference type="PANTHER" id="PTHR23421">
    <property type="entry name" value="BETA-GALACTOSIDASE RELATED"/>
    <property type="match status" value="1"/>
</dbReference>
<comment type="caution">
    <text evidence="6">The sequence shown here is derived from an EMBL/GenBank/DDBJ whole genome shotgun (WGS) entry which is preliminary data.</text>
</comment>
<dbReference type="GO" id="GO:0005975">
    <property type="term" value="P:carbohydrate metabolic process"/>
    <property type="evidence" value="ECO:0007669"/>
    <property type="project" value="InterPro"/>
</dbReference>
<sequence>MEEKENEEEEEEEEEEEKRGEEEEEESEDDGTEKVKGSSRNGSSRKSGRGSAEKKEPVTPCSDRPTRERKVVEKMWPDLIQKAKDGGLDTVETYIFRNAYEPIRRQYNFKGNLDFVKFFKLVQEAGLYGILRLGPYVCAEWNYGGFPVWLNNIEGVELRTDNEIYKNEMRIFVTKMVDMCKEAKIFASQGGPIILAQVIFPSF</sequence>
<gene>
    <name evidence="6" type="ORF">CXB51_031165</name>
</gene>
<comment type="catalytic activity">
    <reaction evidence="1">
        <text>Hydrolysis of terminal non-reducing beta-D-galactose residues in beta-D-galactosides.</text>
        <dbReference type="EC" id="3.2.1.23"/>
    </reaction>
</comment>
<evidence type="ECO:0000259" key="5">
    <source>
        <dbReference type="Pfam" id="PF01301"/>
    </source>
</evidence>
<comment type="similarity">
    <text evidence="2">Belongs to the glycosyl hydrolase 35 family.</text>
</comment>
<dbReference type="PRINTS" id="PR00742">
    <property type="entry name" value="GLHYDRLASE35"/>
</dbReference>
<dbReference type="InterPro" id="IPR017853">
    <property type="entry name" value="GH"/>
</dbReference>